<reference evidence="2" key="1">
    <citation type="submission" date="2023-07" db="EMBL/GenBank/DDBJ databases">
        <title>draft genome sequence of fig (Ficus carica).</title>
        <authorList>
            <person name="Takahashi T."/>
            <person name="Nishimura K."/>
        </authorList>
    </citation>
    <scope>NUCLEOTIDE SEQUENCE</scope>
</reference>
<protein>
    <submittedName>
        <fullName evidence="2">Uncharacterized protein</fullName>
    </submittedName>
</protein>
<comment type="caution">
    <text evidence="2">The sequence shown here is derived from an EMBL/GenBank/DDBJ whole genome shotgun (WGS) entry which is preliminary data.</text>
</comment>
<dbReference type="Proteomes" id="UP001187192">
    <property type="component" value="Unassembled WGS sequence"/>
</dbReference>
<feature type="compositionally biased region" description="Low complexity" evidence="1">
    <location>
        <begin position="86"/>
        <end position="103"/>
    </location>
</feature>
<accession>A0AA88A9C4</accession>
<evidence type="ECO:0000256" key="1">
    <source>
        <dbReference type="SAM" id="MobiDB-lite"/>
    </source>
</evidence>
<proteinExistence type="predicted"/>
<evidence type="ECO:0000313" key="2">
    <source>
        <dbReference type="EMBL" id="GMN49052.1"/>
    </source>
</evidence>
<keyword evidence="3" id="KW-1185">Reference proteome</keyword>
<gene>
    <name evidence="2" type="ORF">TIFTF001_018207</name>
</gene>
<dbReference type="EMBL" id="BTGU01000029">
    <property type="protein sequence ID" value="GMN49052.1"/>
    <property type="molecule type" value="Genomic_DNA"/>
</dbReference>
<sequence length="151" mass="16238">MKSWGGGGPRSFSATRRQRGEGLLSLRASQVIEWDRRAREWVVRRLGPRASRGEGLVIAGKSDLAGEGHWGGSLAHRQRQGRERITSLQGKGGLSSSTGGTDLVRGGRGSLSMSGRRALVTRFTGWEGVWGVLCWCGGGGVRQLTVTGQFF</sequence>
<evidence type="ECO:0000313" key="3">
    <source>
        <dbReference type="Proteomes" id="UP001187192"/>
    </source>
</evidence>
<dbReference type="AlphaFoldDB" id="A0AA88A9C4"/>
<organism evidence="2 3">
    <name type="scientific">Ficus carica</name>
    <name type="common">Common fig</name>
    <dbReference type="NCBI Taxonomy" id="3494"/>
    <lineage>
        <taxon>Eukaryota</taxon>
        <taxon>Viridiplantae</taxon>
        <taxon>Streptophyta</taxon>
        <taxon>Embryophyta</taxon>
        <taxon>Tracheophyta</taxon>
        <taxon>Spermatophyta</taxon>
        <taxon>Magnoliopsida</taxon>
        <taxon>eudicotyledons</taxon>
        <taxon>Gunneridae</taxon>
        <taxon>Pentapetalae</taxon>
        <taxon>rosids</taxon>
        <taxon>fabids</taxon>
        <taxon>Rosales</taxon>
        <taxon>Moraceae</taxon>
        <taxon>Ficeae</taxon>
        <taxon>Ficus</taxon>
    </lineage>
</organism>
<name>A0AA88A9C4_FICCA</name>
<feature type="region of interest" description="Disordered" evidence="1">
    <location>
        <begin position="69"/>
        <end position="108"/>
    </location>
</feature>